<organism evidence="3 4">
    <name type="scientific">Pleurotus ostreatus (strain PC15)</name>
    <name type="common">Oyster mushroom</name>
    <dbReference type="NCBI Taxonomy" id="1137138"/>
    <lineage>
        <taxon>Eukaryota</taxon>
        <taxon>Fungi</taxon>
        <taxon>Dikarya</taxon>
        <taxon>Basidiomycota</taxon>
        <taxon>Agaricomycotina</taxon>
        <taxon>Agaricomycetes</taxon>
        <taxon>Agaricomycetidae</taxon>
        <taxon>Agaricales</taxon>
        <taxon>Pleurotineae</taxon>
        <taxon>Pleurotaceae</taxon>
        <taxon>Pleurotus</taxon>
    </lineage>
</organism>
<dbReference type="STRING" id="1137138.A0A067NA15"/>
<feature type="region of interest" description="Disordered" evidence="2">
    <location>
        <begin position="1"/>
        <end position="40"/>
    </location>
</feature>
<feature type="coiled-coil region" evidence="1">
    <location>
        <begin position="231"/>
        <end position="258"/>
    </location>
</feature>
<dbReference type="HOGENOM" id="CLU_077716_0_0_1"/>
<feature type="region of interest" description="Disordered" evidence="2">
    <location>
        <begin position="116"/>
        <end position="135"/>
    </location>
</feature>
<feature type="compositionally biased region" description="Polar residues" evidence="2">
    <location>
        <begin position="116"/>
        <end position="128"/>
    </location>
</feature>
<feature type="compositionally biased region" description="Polar residues" evidence="2">
    <location>
        <begin position="166"/>
        <end position="198"/>
    </location>
</feature>
<feature type="compositionally biased region" description="Polar residues" evidence="2">
    <location>
        <begin position="10"/>
        <end position="24"/>
    </location>
</feature>
<evidence type="ECO:0000256" key="1">
    <source>
        <dbReference type="SAM" id="Coils"/>
    </source>
</evidence>
<name>A0A067NA15_PLEO1</name>
<reference evidence="4" key="1">
    <citation type="journal article" date="2014" name="Proc. Natl. Acad. Sci. U.S.A.">
        <title>Extensive sampling of basidiomycete genomes demonstrates inadequacy of the white-rot/brown-rot paradigm for wood decay fungi.</title>
        <authorList>
            <person name="Riley R."/>
            <person name="Salamov A.A."/>
            <person name="Brown D.W."/>
            <person name="Nagy L.G."/>
            <person name="Floudas D."/>
            <person name="Held B.W."/>
            <person name="Levasseur A."/>
            <person name="Lombard V."/>
            <person name="Morin E."/>
            <person name="Otillar R."/>
            <person name="Lindquist E.A."/>
            <person name="Sun H."/>
            <person name="LaButti K.M."/>
            <person name="Schmutz J."/>
            <person name="Jabbour D."/>
            <person name="Luo H."/>
            <person name="Baker S.E."/>
            <person name="Pisabarro A.G."/>
            <person name="Walton J.D."/>
            <person name="Blanchette R.A."/>
            <person name="Henrissat B."/>
            <person name="Martin F."/>
            <person name="Cullen D."/>
            <person name="Hibbett D.S."/>
            <person name="Grigoriev I.V."/>
        </authorList>
    </citation>
    <scope>NUCLEOTIDE SEQUENCE [LARGE SCALE GENOMIC DNA]</scope>
    <source>
        <strain evidence="4">PC15</strain>
    </source>
</reference>
<protein>
    <submittedName>
        <fullName evidence="3">Uncharacterized protein</fullName>
    </submittedName>
</protein>
<feature type="region of interest" description="Disordered" evidence="2">
    <location>
        <begin position="156"/>
        <end position="202"/>
    </location>
</feature>
<gene>
    <name evidence="3" type="ORF">PLEOSDRAFT_1113964</name>
</gene>
<dbReference type="AlphaFoldDB" id="A0A067NA15"/>
<feature type="region of interest" description="Disordered" evidence="2">
    <location>
        <begin position="80"/>
        <end position="104"/>
    </location>
</feature>
<keyword evidence="1" id="KW-0175">Coiled coil</keyword>
<evidence type="ECO:0000313" key="3">
    <source>
        <dbReference type="EMBL" id="KDQ24838.1"/>
    </source>
</evidence>
<accession>A0A067NA15</accession>
<feature type="compositionally biased region" description="Low complexity" evidence="2">
    <location>
        <begin position="86"/>
        <end position="104"/>
    </location>
</feature>
<proteinExistence type="predicted"/>
<dbReference type="InParanoid" id="A0A067NA15"/>
<evidence type="ECO:0000313" key="4">
    <source>
        <dbReference type="Proteomes" id="UP000027073"/>
    </source>
</evidence>
<dbReference type="VEuPathDB" id="FungiDB:PLEOSDRAFT_1113964"/>
<dbReference type="EMBL" id="KL198011">
    <property type="protein sequence ID" value="KDQ24838.1"/>
    <property type="molecule type" value="Genomic_DNA"/>
</dbReference>
<dbReference type="OrthoDB" id="3253876at2759"/>
<evidence type="ECO:0000256" key="2">
    <source>
        <dbReference type="SAM" id="MobiDB-lite"/>
    </source>
</evidence>
<dbReference type="Proteomes" id="UP000027073">
    <property type="component" value="Unassembled WGS sequence"/>
</dbReference>
<sequence length="338" mass="36945">MYGYTPKSPHITNNPFVSDPSNAQGRYPDISVPSAPANGQFTSWIQPGQNNYQTPQLQPTYQPQQQPLQQFATGYGPSLPGGGSGFLSPIQPQPTSQPFQPSSTFGRQLTAQVNGSSYGYLSGQPTGVPQQQYAPAQQQLNSPTYIAQFDPYSSLGQLENIGKPQNRPSAVAITSPQPSQAGQNTGSQILSPTTTSPMSIGPNGQLHPREYIRTHKAELEAWDAYAWKQVIGAFEALKDAWEKRKKEVEARAMQLRNQLQIGGGGYYSGDQIQQESSRLQGLYKEADSLFGTVAASTFQMQEAYTGYHQSGDAASKRRVRESVNYALQGLPDWPSQSF</sequence>